<sequence length="245" mass="28433">MLPECVEPGCITVGNTHHSRFDGVLESALFLEQNTRQAREGSWSPLEMDKFVIRTPRIQNSPQKKDPGGKIYKQATIESLKRVVVIEDIKRWKTMLELPDQSKENLVEALRELKKKIPSREVLKSTRIGHTVNKMRRHSDSEVACLAREVYTEWRTFIEKHLDRPSIEVRSDPKTETFRKKAQKLLSEALELEILLSRFMDYFLVLGIMEWMNKNSIVETHAPFPFTFSLPDLLCSSLPLRSLLI</sequence>
<dbReference type="Ensembl" id="ENSEAST00005057597.1">
    <property type="protein sequence ID" value="ENSEASP00005050804.1"/>
    <property type="gene ID" value="ENSEASG00005026802.1"/>
</dbReference>
<evidence type="ECO:0000256" key="1">
    <source>
        <dbReference type="ARBA" id="ARBA00004123"/>
    </source>
</evidence>
<evidence type="ECO:0000256" key="3">
    <source>
        <dbReference type="PROSITE-ProRule" id="PRU00649"/>
    </source>
</evidence>
<protein>
    <submittedName>
        <fullName evidence="5">Transcription elongation factor A N-terminal and central domain containing 2</fullName>
    </submittedName>
</protein>
<keyword evidence="2 3" id="KW-0539">Nucleus</keyword>
<dbReference type="Proteomes" id="UP000694387">
    <property type="component" value="Chromosome 5"/>
</dbReference>
<keyword evidence="6" id="KW-1185">Reference proteome</keyword>
<name>A0A9L0JC90_EQUAS</name>
<feature type="domain" description="TFIIS N-terminal" evidence="4">
    <location>
        <begin position="87"/>
        <end position="161"/>
    </location>
</feature>
<organism evidence="5 6">
    <name type="scientific">Equus asinus</name>
    <name type="common">Donkey</name>
    <name type="synonym">Equus africanus asinus</name>
    <dbReference type="NCBI Taxonomy" id="9793"/>
    <lineage>
        <taxon>Eukaryota</taxon>
        <taxon>Metazoa</taxon>
        <taxon>Chordata</taxon>
        <taxon>Craniata</taxon>
        <taxon>Vertebrata</taxon>
        <taxon>Euteleostomi</taxon>
        <taxon>Mammalia</taxon>
        <taxon>Eutheria</taxon>
        <taxon>Laurasiatheria</taxon>
        <taxon>Perissodactyla</taxon>
        <taxon>Equidae</taxon>
        <taxon>Equus</taxon>
    </lineage>
</organism>
<reference evidence="5 6" key="1">
    <citation type="journal article" date="2020" name="Nat. Commun.">
        <title>Donkey genomes provide new insights into domestication and selection for coat color.</title>
        <authorList>
            <person name="Wang"/>
            <person name="C."/>
            <person name="Li"/>
            <person name="H."/>
            <person name="Guo"/>
            <person name="Y."/>
            <person name="Huang"/>
            <person name="J."/>
            <person name="Sun"/>
            <person name="Y."/>
            <person name="Min"/>
            <person name="J."/>
            <person name="Wang"/>
            <person name="J."/>
            <person name="Fang"/>
            <person name="X."/>
            <person name="Zhao"/>
            <person name="Z."/>
            <person name="Wang"/>
            <person name="S."/>
            <person name="Zhang"/>
            <person name="Y."/>
            <person name="Liu"/>
            <person name="Q."/>
            <person name="Jiang"/>
            <person name="Q."/>
            <person name="Wang"/>
            <person name="X."/>
            <person name="Guo"/>
            <person name="Y."/>
            <person name="Yang"/>
            <person name="C."/>
            <person name="Wang"/>
            <person name="Y."/>
            <person name="Tian"/>
            <person name="F."/>
            <person name="Zhuang"/>
            <person name="G."/>
            <person name="Fan"/>
            <person name="Y."/>
            <person name="Gao"/>
            <person name="Q."/>
            <person name="Li"/>
            <person name="Y."/>
            <person name="Ju"/>
            <person name="Z."/>
            <person name="Li"/>
            <person name="J."/>
            <person name="Li"/>
            <person name="R."/>
            <person name="Hou"/>
            <person name="M."/>
            <person name="Yang"/>
            <person name="G."/>
            <person name="Liu"/>
            <person name="G."/>
            <person name="Liu"/>
            <person name="W."/>
            <person name="Guo"/>
            <person name="J."/>
            <person name="Pan"/>
            <person name="S."/>
            <person name="Fan"/>
            <person name="G."/>
            <person name="Zhang"/>
            <person name="W."/>
            <person name="Zhang"/>
            <person name="R."/>
            <person name="Yu"/>
            <person name="J."/>
            <person name="Zhang"/>
            <person name="X."/>
            <person name="Yin"/>
            <person name="Q."/>
            <person name="Ji"/>
            <person name="C."/>
            <person name="Jin"/>
            <person name="Y."/>
            <person name="Yue"/>
            <person name="G."/>
            <person name="Liu"/>
            <person name="M."/>
            <person name="Xu"/>
            <person name="J."/>
            <person name="Liu"/>
            <person name="S."/>
            <person name="Jordana"/>
            <person name="J."/>
            <person name="Noce"/>
            <person name="A."/>
            <person name="Amills"/>
            <person name="M."/>
            <person name="Wu"/>
            <person name="D.D."/>
            <person name="Li"/>
            <person name="S."/>
            <person name="Zhou"/>
            <person name="X. and Zhong"/>
            <person name="J."/>
        </authorList>
    </citation>
    <scope>NUCLEOTIDE SEQUENCE [LARGE SCALE GENOMIC DNA]</scope>
</reference>
<proteinExistence type="predicted"/>
<dbReference type="SUPFAM" id="SSF47676">
    <property type="entry name" value="Conserved domain common to transcription factors TFIIS, elongin A, CRSP70"/>
    <property type="match status" value="1"/>
</dbReference>
<dbReference type="GeneTree" id="ENSGT00390000014384"/>
<dbReference type="PROSITE" id="PS51319">
    <property type="entry name" value="TFIIS_N"/>
    <property type="match status" value="1"/>
</dbReference>
<comment type="subcellular location">
    <subcellularLocation>
        <location evidence="1 3">Nucleus</location>
    </subcellularLocation>
</comment>
<evidence type="ECO:0000313" key="5">
    <source>
        <dbReference type="Ensembl" id="ENSEASP00005050804.1"/>
    </source>
</evidence>
<evidence type="ECO:0000313" key="6">
    <source>
        <dbReference type="Proteomes" id="UP000694387"/>
    </source>
</evidence>
<dbReference type="PANTHER" id="PTHR46554">
    <property type="entry name" value="MEDIATOR OF RNA POLYMERASE II TRANSCRIPTION SUBUNIT 26A-RELATED"/>
    <property type="match status" value="1"/>
</dbReference>
<evidence type="ECO:0000259" key="4">
    <source>
        <dbReference type="PROSITE" id="PS51319"/>
    </source>
</evidence>
<dbReference type="InterPro" id="IPR017923">
    <property type="entry name" value="TFIIS_N"/>
</dbReference>
<evidence type="ECO:0000256" key="2">
    <source>
        <dbReference type="ARBA" id="ARBA00023242"/>
    </source>
</evidence>
<dbReference type="Pfam" id="PF08711">
    <property type="entry name" value="Med26"/>
    <property type="match status" value="1"/>
</dbReference>
<dbReference type="InterPro" id="IPR035441">
    <property type="entry name" value="TFIIS/LEDGF_dom_sf"/>
</dbReference>
<dbReference type="PANTHER" id="PTHR46554:SF2">
    <property type="entry name" value="TFIIS N-TERMINAL DOMAIN-CONTAINING PROTEIN"/>
    <property type="match status" value="1"/>
</dbReference>
<reference evidence="5" key="2">
    <citation type="submission" date="2025-08" db="UniProtKB">
        <authorList>
            <consortium name="Ensembl"/>
        </authorList>
    </citation>
    <scope>IDENTIFICATION</scope>
</reference>
<dbReference type="AlphaFoldDB" id="A0A9L0JC90"/>
<accession>A0A9L0JC90</accession>
<dbReference type="SMART" id="SM00509">
    <property type="entry name" value="TFS2N"/>
    <property type="match status" value="1"/>
</dbReference>
<gene>
    <name evidence="5" type="primary">TCEANC2</name>
</gene>
<dbReference type="Gene3D" id="1.20.930.10">
    <property type="entry name" value="Conserved domain common to transcription factors TFIIS, elongin A, CRSP70"/>
    <property type="match status" value="1"/>
</dbReference>
<dbReference type="InterPro" id="IPR003617">
    <property type="entry name" value="TFIIS/CRSP70_N_sub"/>
</dbReference>
<reference evidence="5" key="3">
    <citation type="submission" date="2025-09" db="UniProtKB">
        <authorList>
            <consortium name="Ensembl"/>
        </authorList>
    </citation>
    <scope>IDENTIFICATION</scope>
</reference>
<dbReference type="CDD" id="cd00183">
    <property type="entry name" value="TFIIS_I"/>
    <property type="match status" value="1"/>
</dbReference>
<dbReference type="GO" id="GO:0005634">
    <property type="term" value="C:nucleus"/>
    <property type="evidence" value="ECO:0007669"/>
    <property type="project" value="UniProtKB-SubCell"/>
</dbReference>